<dbReference type="InterPro" id="IPR010917">
    <property type="entry name" value="TonB_rcpt_CS"/>
</dbReference>
<dbReference type="PROSITE" id="PS01156">
    <property type="entry name" value="TONB_DEPENDENT_REC_2"/>
    <property type="match status" value="1"/>
</dbReference>
<evidence type="ECO:0000256" key="7">
    <source>
        <dbReference type="ARBA" id="ARBA00023136"/>
    </source>
</evidence>
<dbReference type="InterPro" id="IPR000531">
    <property type="entry name" value="Beta-barrel_TonB"/>
</dbReference>
<evidence type="ECO:0000256" key="11">
    <source>
        <dbReference type="PROSITE-ProRule" id="PRU10144"/>
    </source>
</evidence>
<dbReference type="InterPro" id="IPR036942">
    <property type="entry name" value="Beta-barrel_TonB_sf"/>
</dbReference>
<reference evidence="13 14" key="1">
    <citation type="submission" date="2024-06" db="EMBL/GenBank/DDBJ databases">
        <title>Genomic Encyclopedia of Type Strains, Phase IV (KMG-IV): sequencing the most valuable type-strain genomes for metagenomic binning, comparative biology and taxonomic classification.</title>
        <authorList>
            <person name="Goeker M."/>
        </authorList>
    </citation>
    <scope>NUCLEOTIDE SEQUENCE [LARGE SCALE GENOMIC DNA]</scope>
    <source>
        <strain evidence="13 14">DSM 19730</strain>
    </source>
</reference>
<keyword evidence="7 10" id="KW-0472">Membrane</keyword>
<keyword evidence="6" id="KW-0798">TonB box</keyword>
<evidence type="ECO:0000313" key="14">
    <source>
        <dbReference type="Proteomes" id="UP001549143"/>
    </source>
</evidence>
<comment type="caution">
    <text evidence="13">The sequence shown here is derived from an EMBL/GenBank/DDBJ whole genome shotgun (WGS) entry which is preliminary data.</text>
</comment>
<accession>A0ABV2KP66</accession>
<evidence type="ECO:0000256" key="6">
    <source>
        <dbReference type="ARBA" id="ARBA00023077"/>
    </source>
</evidence>
<evidence type="ECO:0000259" key="12">
    <source>
        <dbReference type="Pfam" id="PF00593"/>
    </source>
</evidence>
<keyword evidence="5 10" id="KW-0812">Transmembrane</keyword>
<dbReference type="PANTHER" id="PTHR30069">
    <property type="entry name" value="TONB-DEPENDENT OUTER MEMBRANE RECEPTOR"/>
    <property type="match status" value="1"/>
</dbReference>
<feature type="short sequence motif" description="TonB C-terminal box" evidence="11">
    <location>
        <begin position="152"/>
        <end position="169"/>
    </location>
</feature>
<keyword evidence="9 10" id="KW-0998">Cell outer membrane</keyword>
<keyword evidence="4 10" id="KW-1134">Transmembrane beta strand</keyword>
<sequence>MINLDNARMTGVELSADYEIGNFSARLGWNHAIKSRFCAKPGTLWRQDSLCSEGGFANSYALQHVPPKDTVSLELKYRMFENRLLLGTRISHYSHRFAESTAATMPEIQPGKWRPYTLVDVFGSYDFNETTRLDFAIDNLTDQYYMDALNAALMPAPGRTFRLNITAKF</sequence>
<evidence type="ECO:0000256" key="2">
    <source>
        <dbReference type="ARBA" id="ARBA00009810"/>
    </source>
</evidence>
<keyword evidence="3 10" id="KW-0813">Transport</keyword>
<feature type="domain" description="TonB-dependent receptor-like beta-barrel" evidence="12">
    <location>
        <begin position="2"/>
        <end position="140"/>
    </location>
</feature>
<dbReference type="InterPro" id="IPR039426">
    <property type="entry name" value="TonB-dep_rcpt-like"/>
</dbReference>
<dbReference type="PROSITE" id="PS52016">
    <property type="entry name" value="TONB_DEPENDENT_REC_3"/>
    <property type="match status" value="1"/>
</dbReference>
<evidence type="ECO:0000313" key="13">
    <source>
        <dbReference type="EMBL" id="MET3662864.1"/>
    </source>
</evidence>
<dbReference type="Proteomes" id="UP001549143">
    <property type="component" value="Unassembled WGS sequence"/>
</dbReference>
<dbReference type="Pfam" id="PF00593">
    <property type="entry name" value="TonB_dep_Rec_b-barrel"/>
    <property type="match status" value="1"/>
</dbReference>
<evidence type="ECO:0000256" key="3">
    <source>
        <dbReference type="ARBA" id="ARBA00022448"/>
    </source>
</evidence>
<evidence type="ECO:0000256" key="8">
    <source>
        <dbReference type="ARBA" id="ARBA00023170"/>
    </source>
</evidence>
<dbReference type="SUPFAM" id="SSF56935">
    <property type="entry name" value="Porins"/>
    <property type="match status" value="1"/>
</dbReference>
<evidence type="ECO:0000256" key="9">
    <source>
        <dbReference type="ARBA" id="ARBA00023237"/>
    </source>
</evidence>
<organism evidence="13 14">
    <name type="scientific">Aquamicrobium ahrensii</name>
    <dbReference type="NCBI Taxonomy" id="469551"/>
    <lineage>
        <taxon>Bacteria</taxon>
        <taxon>Pseudomonadati</taxon>
        <taxon>Pseudomonadota</taxon>
        <taxon>Alphaproteobacteria</taxon>
        <taxon>Hyphomicrobiales</taxon>
        <taxon>Phyllobacteriaceae</taxon>
        <taxon>Aquamicrobium</taxon>
    </lineage>
</organism>
<keyword evidence="8 13" id="KW-0675">Receptor</keyword>
<dbReference type="EMBL" id="JBEPMN010000015">
    <property type="protein sequence ID" value="MET3662864.1"/>
    <property type="molecule type" value="Genomic_DNA"/>
</dbReference>
<dbReference type="PANTHER" id="PTHR30069:SF41">
    <property type="entry name" value="HEME_HEMOPEXIN UTILIZATION PROTEIN C"/>
    <property type="match status" value="1"/>
</dbReference>
<keyword evidence="14" id="KW-1185">Reference proteome</keyword>
<dbReference type="Gene3D" id="2.40.170.20">
    <property type="entry name" value="TonB-dependent receptor, beta-barrel domain"/>
    <property type="match status" value="1"/>
</dbReference>
<evidence type="ECO:0000256" key="1">
    <source>
        <dbReference type="ARBA" id="ARBA00004571"/>
    </source>
</evidence>
<protein>
    <submittedName>
        <fullName evidence="13">Outer membrane receptor protein involved in Fe transport</fullName>
    </submittedName>
</protein>
<name>A0ABV2KP66_9HYPH</name>
<evidence type="ECO:0000256" key="4">
    <source>
        <dbReference type="ARBA" id="ARBA00022452"/>
    </source>
</evidence>
<comment type="subcellular location">
    <subcellularLocation>
        <location evidence="1 10">Cell outer membrane</location>
        <topology evidence="1 10">Multi-pass membrane protein</topology>
    </subcellularLocation>
</comment>
<evidence type="ECO:0000256" key="10">
    <source>
        <dbReference type="PROSITE-ProRule" id="PRU01360"/>
    </source>
</evidence>
<evidence type="ECO:0000256" key="5">
    <source>
        <dbReference type="ARBA" id="ARBA00022692"/>
    </source>
</evidence>
<proteinExistence type="inferred from homology"/>
<gene>
    <name evidence="13" type="ORF">ABID44_003215</name>
</gene>
<comment type="similarity">
    <text evidence="2 10">Belongs to the TonB-dependent receptor family.</text>
</comment>